<reference evidence="1" key="1">
    <citation type="journal article" date="2012" name="Science">
        <title>Fermentation, hydrogen, and sulfur metabolism in multiple uncultivated bacterial phyla.</title>
        <authorList>
            <person name="Wrighton K.C."/>
            <person name="Thomas B.C."/>
            <person name="Sharon I."/>
            <person name="Miller C.S."/>
            <person name="Castelle C.J."/>
            <person name="VerBerkmoes N.C."/>
            <person name="Wilkins M.J."/>
            <person name="Hettich R.L."/>
            <person name="Lipton M.S."/>
            <person name="Williams K.H."/>
            <person name="Long P.E."/>
            <person name="Banfield J.F."/>
        </authorList>
    </citation>
    <scope>NUCLEOTIDE SEQUENCE [LARGE SCALE GENOMIC DNA]</scope>
</reference>
<protein>
    <submittedName>
        <fullName evidence="1">Uncharacterized protein</fullName>
    </submittedName>
</protein>
<gene>
    <name evidence="1" type="ORF">ACD_78C00349G0001</name>
</gene>
<comment type="caution">
    <text evidence="1">The sequence shown here is derived from an EMBL/GenBank/DDBJ whole genome shotgun (WGS) entry which is preliminary data.</text>
</comment>
<name>K1XWG5_9BACT</name>
<accession>K1XWG5</accession>
<feature type="non-terminal residue" evidence="1">
    <location>
        <position position="93"/>
    </location>
</feature>
<dbReference type="EMBL" id="AMFJ01034349">
    <property type="protein sequence ID" value="EKD29582.1"/>
    <property type="molecule type" value="Genomic_DNA"/>
</dbReference>
<sequence>MVKKWSNFSYYNASGKFAREKFLKQYRKINGVLIFKKSDFNRNLIFCTSFYESFYWRVCVCSITIPIAFLTTSNSFFTVCPESSLEGKINLWG</sequence>
<dbReference type="AlphaFoldDB" id="K1XWG5"/>
<proteinExistence type="predicted"/>
<organism evidence="1">
    <name type="scientific">uncultured bacterium</name>
    <name type="common">gcode 4</name>
    <dbReference type="NCBI Taxonomy" id="1234023"/>
    <lineage>
        <taxon>Bacteria</taxon>
        <taxon>environmental samples</taxon>
    </lineage>
</organism>
<evidence type="ECO:0000313" key="1">
    <source>
        <dbReference type="EMBL" id="EKD29582.1"/>
    </source>
</evidence>